<protein>
    <submittedName>
        <fullName evidence="3">Uncharacterized protein</fullName>
    </submittedName>
</protein>
<evidence type="ECO:0000313" key="4">
    <source>
        <dbReference type="Proteomes" id="UP000266723"/>
    </source>
</evidence>
<feature type="compositionally biased region" description="Polar residues" evidence="2">
    <location>
        <begin position="410"/>
        <end position="421"/>
    </location>
</feature>
<organism evidence="3 4">
    <name type="scientific">Brassica cretica</name>
    <name type="common">Mustard</name>
    <dbReference type="NCBI Taxonomy" id="69181"/>
    <lineage>
        <taxon>Eukaryota</taxon>
        <taxon>Viridiplantae</taxon>
        <taxon>Streptophyta</taxon>
        <taxon>Embryophyta</taxon>
        <taxon>Tracheophyta</taxon>
        <taxon>Spermatophyta</taxon>
        <taxon>Magnoliopsida</taxon>
        <taxon>eudicotyledons</taxon>
        <taxon>Gunneridae</taxon>
        <taxon>Pentapetalae</taxon>
        <taxon>rosids</taxon>
        <taxon>malvids</taxon>
        <taxon>Brassicales</taxon>
        <taxon>Brassicaceae</taxon>
        <taxon>Brassiceae</taxon>
        <taxon>Brassica</taxon>
    </lineage>
</organism>
<feature type="compositionally biased region" description="Basic and acidic residues" evidence="2">
    <location>
        <begin position="422"/>
        <end position="433"/>
    </location>
</feature>
<proteinExistence type="predicted"/>
<feature type="region of interest" description="Disordered" evidence="2">
    <location>
        <begin position="203"/>
        <end position="226"/>
    </location>
</feature>
<evidence type="ECO:0000313" key="3">
    <source>
        <dbReference type="EMBL" id="KAF3608389.1"/>
    </source>
</evidence>
<comment type="caution">
    <text evidence="3">The sequence shown here is derived from an EMBL/GenBank/DDBJ whole genome shotgun (WGS) entry which is preliminary data.</text>
</comment>
<accession>A0ABQ7F003</accession>
<feature type="coiled-coil region" evidence="1">
    <location>
        <begin position="259"/>
        <end position="286"/>
    </location>
</feature>
<evidence type="ECO:0000256" key="2">
    <source>
        <dbReference type="SAM" id="MobiDB-lite"/>
    </source>
</evidence>
<dbReference type="Proteomes" id="UP000266723">
    <property type="component" value="Unassembled WGS sequence"/>
</dbReference>
<evidence type="ECO:0000256" key="1">
    <source>
        <dbReference type="SAM" id="Coils"/>
    </source>
</evidence>
<feature type="region of interest" description="Disordered" evidence="2">
    <location>
        <begin position="116"/>
        <end position="137"/>
    </location>
</feature>
<feature type="region of interest" description="Disordered" evidence="2">
    <location>
        <begin position="921"/>
        <end position="963"/>
    </location>
</feature>
<feature type="compositionally biased region" description="Basic and acidic residues" evidence="2">
    <location>
        <begin position="921"/>
        <end position="947"/>
    </location>
</feature>
<gene>
    <name evidence="3" type="ORF">DY000_02048625</name>
</gene>
<reference evidence="3 4" key="1">
    <citation type="journal article" date="2020" name="BMC Genomics">
        <title>Intraspecific diversification of the crop wild relative Brassica cretica Lam. using demographic model selection.</title>
        <authorList>
            <person name="Kioukis A."/>
            <person name="Michalopoulou V.A."/>
            <person name="Briers L."/>
            <person name="Pirintsos S."/>
            <person name="Studholme D.J."/>
            <person name="Pavlidis P."/>
            <person name="Sarris P.F."/>
        </authorList>
    </citation>
    <scope>NUCLEOTIDE SEQUENCE [LARGE SCALE GENOMIC DNA]</scope>
    <source>
        <strain evidence="4">cv. PFS-1207/04</strain>
    </source>
</reference>
<keyword evidence="1" id="KW-0175">Coiled coil</keyword>
<keyword evidence="4" id="KW-1185">Reference proteome</keyword>
<dbReference type="EMBL" id="QGKV02000297">
    <property type="protein sequence ID" value="KAF3608389.1"/>
    <property type="molecule type" value="Genomic_DNA"/>
</dbReference>
<feature type="region of interest" description="Disordered" evidence="2">
    <location>
        <begin position="410"/>
        <end position="468"/>
    </location>
</feature>
<sequence length="963" mass="110956">MERASRDEPSYICLLEHASSFTQTKLVPEFYTKDEINEMFYGVCGEQEKNKEVFQMKLDGVNYPLNDRISWLTTCMKEMKQDIAKIQHATDVARSSSIDRYQQTSIDVHQRTSIDNQMPTSVDDNPPRPHTMKSQQNFHTREEIDQLVEGIYRALENTEERLDGRCDDIYFPMDLNISALTSKIEAIQGELVEIQSYIAHRPEASSSIDRRNNKSTDIHHRSSVDDATNRGRLIPKMTSNMSDTHYHEEEISADTYATLTRHQFNLESLEDRLQRIENTTATMKEKWRRGDEAMRDFTAPIDRRAPITYQVQMPMIDVARLNAVRPKPKPSENPPETVRAFLSTVGAVCNLKTIQMCLTLIDPNAHYDPIPVKKPHMSSRRINDPGIIAACHCGVEYDIEYSASIETHTTTSIDSANQKSTDNPHDESEDKLLHHSSWKRNAPSIDIPGSPSIDTQPHQRNRKRASTNITNYSSIDAEVNRVREGDYSIGIWADDHHHESYVVETTIYEPGADELHEGFTYEELLNMQRRDETAQHQSETVWGRIRYMHPIDRARRPSIDITPSTSIDLAHTTSIFIRSKPKTTVSEKDKFNNEYLTPDKFGIFRDPDGHARSIDGCILNVSRKDIADILQTANGAENLFAHNRNIPEYQQKDKKEFYDAAGGIDKSFKLRRAFDFLGTRRFYWEEKDQYGVYRDDQGCARDMDGHIINVSKEEIRKLMERASRDEPSYICLPEHASSFTQTKLVPEIYTKDEINEMFYGVVGEQEKNKEVLQMKLDGVYYPLNDSTSWLTTCMEEMKQDIARIQHATDVARSSSIDGYQQTSIDVRQRTSIDNQMQTSVDDNLPRPHTMKSQHNFHTREEIDQLVEGIYRALENIEDRLDGRCDDIYFPMDLNISALTSKIEAIQRELVEIHSYIARRPEASSSIDRRNNKSTDIHHRSSVDDATNRGRLVPKMTSDMSDTH</sequence>
<name>A0ABQ7F003_BRACR</name>